<dbReference type="EMBL" id="JAAIKE010000001">
    <property type="protein sequence ID" value="NEX44759.1"/>
    <property type="molecule type" value="Genomic_DNA"/>
</dbReference>
<dbReference type="NCBIfam" id="TIGR02216">
    <property type="entry name" value="phage_TIGR02216"/>
    <property type="match status" value="1"/>
</dbReference>
<dbReference type="Pfam" id="PF09550">
    <property type="entry name" value="Phage_TAC_6"/>
    <property type="match status" value="1"/>
</dbReference>
<dbReference type="Proteomes" id="UP000481421">
    <property type="component" value="Unassembled WGS sequence"/>
</dbReference>
<proteinExistence type="predicted"/>
<dbReference type="AlphaFoldDB" id="A0A6B3RNU9"/>
<name>A0A6B3RNU9_9RHOB</name>
<gene>
    <name evidence="1" type="ORF">G3572_00950</name>
</gene>
<dbReference type="InterPro" id="IPR019056">
    <property type="entry name" value="Phage_TAC_6"/>
</dbReference>
<dbReference type="RefSeq" id="WP_164608816.1">
    <property type="nucleotide sequence ID" value="NZ_JAAIKE010000001.1"/>
</dbReference>
<accession>A0A6B3RNU9</accession>
<protein>
    <submittedName>
        <fullName evidence="1">Phage tail assembly chaperone</fullName>
    </submittedName>
</protein>
<comment type="caution">
    <text evidence="1">The sequence shown here is derived from an EMBL/GenBank/DDBJ whole genome shotgun (WGS) entry which is preliminary data.</text>
</comment>
<evidence type="ECO:0000313" key="1">
    <source>
        <dbReference type="EMBL" id="NEX44759.1"/>
    </source>
</evidence>
<sequence>MSGIDWPGLIRVGLHRLGLQPEAFWRLTPVELRVMLGADVVTPPLTRARLAELSAAFPDISKETDNGADRRPGGSGCGA</sequence>
<organism evidence="1 2">
    <name type="scientific">Pseudotabrizicola algicola</name>
    <dbReference type="NCBI Taxonomy" id="2709381"/>
    <lineage>
        <taxon>Bacteria</taxon>
        <taxon>Pseudomonadati</taxon>
        <taxon>Pseudomonadota</taxon>
        <taxon>Alphaproteobacteria</taxon>
        <taxon>Rhodobacterales</taxon>
        <taxon>Paracoccaceae</taxon>
        <taxon>Pseudotabrizicola</taxon>
    </lineage>
</organism>
<keyword evidence="2" id="KW-1185">Reference proteome</keyword>
<evidence type="ECO:0000313" key="2">
    <source>
        <dbReference type="Proteomes" id="UP000481421"/>
    </source>
</evidence>
<reference evidence="1 2" key="1">
    <citation type="submission" date="2020-02" db="EMBL/GenBank/DDBJ databases">
        <title>Rhodobacter algicola sp. nov., isolated from microalga culture.</title>
        <authorList>
            <person name="Park C.-Y."/>
        </authorList>
    </citation>
    <scope>NUCLEOTIDE SEQUENCE [LARGE SCALE GENOMIC DNA]</scope>
    <source>
        <strain evidence="1 2">ETT8</strain>
    </source>
</reference>
<dbReference type="InterPro" id="IPR011739">
    <property type="entry name" value="GTA_rcc01693"/>
</dbReference>